<feature type="domain" description="FAD-binding FR-type" evidence="8">
    <location>
        <begin position="1"/>
        <end position="108"/>
    </location>
</feature>
<dbReference type="GO" id="GO:0008168">
    <property type="term" value="F:methyltransferase activity"/>
    <property type="evidence" value="ECO:0007669"/>
    <property type="project" value="UniProtKB-KW"/>
</dbReference>
<keyword evidence="3" id="KW-0479">Metal-binding</keyword>
<dbReference type="STRING" id="1122156.SAMN02745117_01280"/>
<keyword evidence="5" id="KW-0408">Iron</keyword>
<evidence type="ECO:0000313" key="10">
    <source>
        <dbReference type="Proteomes" id="UP000184327"/>
    </source>
</evidence>
<evidence type="ECO:0000259" key="7">
    <source>
        <dbReference type="PROSITE" id="PS51085"/>
    </source>
</evidence>
<dbReference type="InterPro" id="IPR036010">
    <property type="entry name" value="2Fe-2S_ferredoxin-like_sf"/>
</dbReference>
<dbReference type="CDD" id="cd00207">
    <property type="entry name" value="fer2"/>
    <property type="match status" value="1"/>
</dbReference>
<dbReference type="PROSITE" id="PS00197">
    <property type="entry name" value="2FE2S_FER_1"/>
    <property type="match status" value="1"/>
</dbReference>
<gene>
    <name evidence="9" type="ORF">SAMN02745117_01280</name>
</gene>
<dbReference type="Proteomes" id="UP000184327">
    <property type="component" value="Unassembled WGS sequence"/>
</dbReference>
<dbReference type="Gene3D" id="2.40.30.10">
    <property type="entry name" value="Translation factors"/>
    <property type="match status" value="1"/>
</dbReference>
<keyword evidence="9" id="KW-0489">Methyltransferase</keyword>
<dbReference type="GO" id="GO:0016491">
    <property type="term" value="F:oxidoreductase activity"/>
    <property type="evidence" value="ECO:0007669"/>
    <property type="project" value="UniProtKB-KW"/>
</dbReference>
<keyword evidence="2" id="KW-0001">2Fe-2S</keyword>
<dbReference type="EMBL" id="FQUZ01000012">
    <property type="protein sequence ID" value="SHF07145.1"/>
    <property type="molecule type" value="Genomic_DNA"/>
</dbReference>
<dbReference type="OrthoDB" id="370747at2"/>
<keyword evidence="10" id="KW-1185">Reference proteome</keyword>
<dbReference type="Pfam" id="PF00111">
    <property type="entry name" value="Fer2"/>
    <property type="match status" value="1"/>
</dbReference>
<dbReference type="PROSITE" id="PS51384">
    <property type="entry name" value="FAD_FR"/>
    <property type="match status" value="1"/>
</dbReference>
<name>A0A1M4YMV0_9BURK</name>
<dbReference type="AlphaFoldDB" id="A0A1M4YMV0"/>
<sequence length="329" mass="34979">MTPTLAHMDVVVDALIAQGQGNLAVRLVAAEGQPALPSFEAGAHIDLHLPGALVRQYSIASAPEQRSHYLLCVRREAASRGGSAYVHERLRVGERLRIGTPRNLFRLHTARHSILLAGGIGITPLLSMAQGLDAAGQSFELHYYVRHRRDAAFARQLQKGFRHGTVHLHCSAEGDSARHGLPQSLHTPDVASHIYTCGSHGFMAHVQETAQRQGWPAAQLHQEAFAPAPASEPAGGAQQEQAFEVELGSSGQVYTIPVGRSIAAVLLDAGVPVPLSCEMGICGACLTPVTAGQPDHRDSVQSEAEKAAAVPCMALCCSRSHSPRLVLGL</sequence>
<dbReference type="RefSeq" id="WP_084522968.1">
    <property type="nucleotide sequence ID" value="NZ_FQUZ01000012.1"/>
</dbReference>
<keyword evidence="6" id="KW-0411">Iron-sulfur</keyword>
<dbReference type="InterPro" id="IPR017927">
    <property type="entry name" value="FAD-bd_FR_type"/>
</dbReference>
<accession>A0A1M4YMV0</accession>
<evidence type="ECO:0000256" key="6">
    <source>
        <dbReference type="ARBA" id="ARBA00023014"/>
    </source>
</evidence>
<dbReference type="InterPro" id="IPR050415">
    <property type="entry name" value="MRET"/>
</dbReference>
<dbReference type="SUPFAM" id="SSF63380">
    <property type="entry name" value="Riboflavin synthase domain-like"/>
    <property type="match status" value="1"/>
</dbReference>
<evidence type="ECO:0000259" key="8">
    <source>
        <dbReference type="PROSITE" id="PS51384"/>
    </source>
</evidence>
<dbReference type="SUPFAM" id="SSF54292">
    <property type="entry name" value="2Fe-2S ferredoxin-like"/>
    <property type="match status" value="1"/>
</dbReference>
<dbReference type="Gene3D" id="3.40.50.80">
    <property type="entry name" value="Nucleotide-binding domain of ferredoxin-NADP reductase (FNR) module"/>
    <property type="match status" value="1"/>
</dbReference>
<dbReference type="Gene3D" id="3.10.20.30">
    <property type="match status" value="1"/>
</dbReference>
<keyword evidence="1" id="KW-0285">Flavoprotein</keyword>
<organism evidence="9 10">
    <name type="scientific">Lampropedia hyalina DSM 16112</name>
    <dbReference type="NCBI Taxonomy" id="1122156"/>
    <lineage>
        <taxon>Bacteria</taxon>
        <taxon>Pseudomonadati</taxon>
        <taxon>Pseudomonadota</taxon>
        <taxon>Betaproteobacteria</taxon>
        <taxon>Burkholderiales</taxon>
        <taxon>Comamonadaceae</taxon>
        <taxon>Lampropedia</taxon>
    </lineage>
</organism>
<evidence type="ECO:0000256" key="1">
    <source>
        <dbReference type="ARBA" id="ARBA00022630"/>
    </source>
</evidence>
<dbReference type="PRINTS" id="PR00409">
    <property type="entry name" value="PHDIOXRDTASE"/>
</dbReference>
<dbReference type="PROSITE" id="PS51085">
    <property type="entry name" value="2FE2S_FER_2"/>
    <property type="match status" value="1"/>
</dbReference>
<dbReference type="InterPro" id="IPR039261">
    <property type="entry name" value="FNR_nucleotide-bd"/>
</dbReference>
<dbReference type="GO" id="GO:0032259">
    <property type="term" value="P:methylation"/>
    <property type="evidence" value="ECO:0007669"/>
    <property type="project" value="UniProtKB-KW"/>
</dbReference>
<dbReference type="InterPro" id="IPR001041">
    <property type="entry name" value="2Fe-2S_ferredoxin-type"/>
</dbReference>
<dbReference type="PANTHER" id="PTHR47354">
    <property type="entry name" value="NADH OXIDOREDUCTASE HCR"/>
    <property type="match status" value="1"/>
</dbReference>
<dbReference type="GO" id="GO:0051537">
    <property type="term" value="F:2 iron, 2 sulfur cluster binding"/>
    <property type="evidence" value="ECO:0007669"/>
    <property type="project" value="UniProtKB-KW"/>
</dbReference>
<keyword evidence="4" id="KW-0560">Oxidoreductase</keyword>
<dbReference type="GO" id="GO:0046872">
    <property type="term" value="F:metal ion binding"/>
    <property type="evidence" value="ECO:0007669"/>
    <property type="project" value="UniProtKB-KW"/>
</dbReference>
<evidence type="ECO:0000256" key="5">
    <source>
        <dbReference type="ARBA" id="ARBA00023004"/>
    </source>
</evidence>
<dbReference type="InterPro" id="IPR006058">
    <property type="entry name" value="2Fe2S_fd_BS"/>
</dbReference>
<protein>
    <submittedName>
        <fullName evidence="9">Vanillate O-demethylase ferredoxin subunit</fullName>
    </submittedName>
</protein>
<reference evidence="9 10" key="1">
    <citation type="submission" date="2016-11" db="EMBL/GenBank/DDBJ databases">
        <authorList>
            <person name="Jaros S."/>
            <person name="Januszkiewicz K."/>
            <person name="Wedrychowicz H."/>
        </authorList>
    </citation>
    <scope>NUCLEOTIDE SEQUENCE [LARGE SCALE GENOMIC DNA]</scope>
    <source>
        <strain evidence="9 10">DSM 16112</strain>
    </source>
</reference>
<evidence type="ECO:0000256" key="3">
    <source>
        <dbReference type="ARBA" id="ARBA00022723"/>
    </source>
</evidence>
<feature type="domain" description="2Fe-2S ferredoxin-type" evidence="7">
    <location>
        <begin position="243"/>
        <end position="329"/>
    </location>
</feature>
<dbReference type="InterPro" id="IPR017938">
    <property type="entry name" value="Riboflavin_synthase-like_b-brl"/>
</dbReference>
<dbReference type="CDD" id="cd06185">
    <property type="entry name" value="PDR_like"/>
    <property type="match status" value="1"/>
</dbReference>
<evidence type="ECO:0000256" key="4">
    <source>
        <dbReference type="ARBA" id="ARBA00023002"/>
    </source>
</evidence>
<dbReference type="InterPro" id="IPR012675">
    <property type="entry name" value="Beta-grasp_dom_sf"/>
</dbReference>
<dbReference type="PANTHER" id="PTHR47354:SF1">
    <property type="entry name" value="CARNITINE MONOOXYGENASE REDUCTASE SUBUNIT"/>
    <property type="match status" value="1"/>
</dbReference>
<evidence type="ECO:0000313" key="9">
    <source>
        <dbReference type="EMBL" id="SHF07145.1"/>
    </source>
</evidence>
<dbReference type="SUPFAM" id="SSF52343">
    <property type="entry name" value="Ferredoxin reductase-like, C-terminal NADP-linked domain"/>
    <property type="match status" value="1"/>
</dbReference>
<proteinExistence type="predicted"/>
<evidence type="ECO:0000256" key="2">
    <source>
        <dbReference type="ARBA" id="ARBA00022714"/>
    </source>
</evidence>
<keyword evidence="9" id="KW-0808">Transferase</keyword>